<dbReference type="RefSeq" id="WP_002563347.1">
    <property type="nucleotide sequence ID" value="NZ_CALJSN010000006.1"/>
</dbReference>
<sequence length="151" mass="17245">MKTYTEELEVDVPAAIAWESLTRMNVWLKRLSTNKDVTYANDQMPFCVSGRTYVVTTKEGLEMNSVLTEVNPQELTVRIKAEHKPLVSCLSCKVVPLSDSRVKLIRTQSYPGVFGAIFTLFYNRRESTETSEYLEVWAADARELLSKQRVS</sequence>
<protein>
    <recommendedName>
        <fullName evidence="3">SRPBCC family protein</fullName>
    </recommendedName>
</protein>
<reference evidence="1 2" key="1">
    <citation type="submission" date="2016-10" db="EMBL/GenBank/DDBJ databases">
        <authorList>
            <person name="Varghese N."/>
            <person name="Submissions S."/>
        </authorList>
    </citation>
    <scope>NUCLEOTIDE SEQUENCE [LARGE SCALE GENOMIC DNA]</scope>
    <source>
        <strain evidence="1 2">DSM 20586</strain>
    </source>
</reference>
<dbReference type="EMBL" id="FNSH01000001">
    <property type="protein sequence ID" value="SEB54189.1"/>
    <property type="molecule type" value="Genomic_DNA"/>
</dbReference>
<evidence type="ECO:0000313" key="2">
    <source>
        <dbReference type="Proteomes" id="UP000183687"/>
    </source>
</evidence>
<dbReference type="Gene3D" id="3.30.530.20">
    <property type="match status" value="1"/>
</dbReference>
<proteinExistence type="predicted"/>
<comment type="caution">
    <text evidence="1">The sequence shown here is derived from an EMBL/GenBank/DDBJ whole genome shotgun (WGS) entry which is preliminary data.</text>
</comment>
<organism evidence="1 2">
    <name type="scientific">Atopobium minutum</name>
    <dbReference type="NCBI Taxonomy" id="1381"/>
    <lineage>
        <taxon>Bacteria</taxon>
        <taxon>Bacillati</taxon>
        <taxon>Actinomycetota</taxon>
        <taxon>Coriobacteriia</taxon>
        <taxon>Coriobacteriales</taxon>
        <taxon>Atopobiaceae</taxon>
        <taxon>Atopobium</taxon>
    </lineage>
</organism>
<accession>A0AB38A5Q5</accession>
<dbReference type="SUPFAM" id="SSF55961">
    <property type="entry name" value="Bet v1-like"/>
    <property type="match status" value="1"/>
</dbReference>
<dbReference type="Proteomes" id="UP000183687">
    <property type="component" value="Unassembled WGS sequence"/>
</dbReference>
<dbReference type="AlphaFoldDB" id="A0AB38A5Q5"/>
<gene>
    <name evidence="1" type="ORF">SAMN04489746_0552</name>
</gene>
<evidence type="ECO:0008006" key="3">
    <source>
        <dbReference type="Google" id="ProtNLM"/>
    </source>
</evidence>
<name>A0AB38A5Q5_9ACTN</name>
<evidence type="ECO:0000313" key="1">
    <source>
        <dbReference type="EMBL" id="SEB54189.1"/>
    </source>
</evidence>
<dbReference type="InterPro" id="IPR023393">
    <property type="entry name" value="START-like_dom_sf"/>
</dbReference>